<keyword evidence="6 8" id="KW-1133">Transmembrane helix</keyword>
<reference evidence="10 11" key="1">
    <citation type="submission" date="2019-12" db="EMBL/GenBank/DDBJ databases">
        <title>Nocardia macrotermitis sp. nov. and Nocardia aurantia sp. nov., isolated from the gut of the fungus growing-termite Macrotermes natalensis.</title>
        <authorList>
            <person name="Christine B."/>
            <person name="Rene B."/>
        </authorList>
    </citation>
    <scope>NUCLEOTIDE SEQUENCE [LARGE SCALE GENOMIC DNA]</scope>
    <source>
        <strain evidence="10 11">DSM 102126</strain>
    </source>
</reference>
<organism evidence="10 11">
    <name type="scientific">Actinomadura rayongensis</name>
    <dbReference type="NCBI Taxonomy" id="1429076"/>
    <lineage>
        <taxon>Bacteria</taxon>
        <taxon>Bacillati</taxon>
        <taxon>Actinomycetota</taxon>
        <taxon>Actinomycetes</taxon>
        <taxon>Streptosporangiales</taxon>
        <taxon>Thermomonosporaceae</taxon>
        <taxon>Actinomadura</taxon>
    </lineage>
</organism>
<comment type="similarity">
    <text evidence="2">Belongs to the binding-protein-dependent transport system permease family. CysTW subfamily.</text>
</comment>
<dbReference type="Proteomes" id="UP000431901">
    <property type="component" value="Unassembled WGS sequence"/>
</dbReference>
<dbReference type="InterPro" id="IPR035906">
    <property type="entry name" value="MetI-like_sf"/>
</dbReference>
<feature type="transmembrane region" description="Helical" evidence="8">
    <location>
        <begin position="208"/>
        <end position="226"/>
    </location>
</feature>
<comment type="subcellular location">
    <subcellularLocation>
        <location evidence="1 8">Cell membrane</location>
        <topology evidence="1 8">Multi-pass membrane protein</topology>
    </subcellularLocation>
</comment>
<keyword evidence="5 8" id="KW-0812">Transmembrane</keyword>
<gene>
    <name evidence="10" type="ORF">GQ466_23170</name>
</gene>
<keyword evidence="11" id="KW-1185">Reference proteome</keyword>
<evidence type="ECO:0000259" key="9">
    <source>
        <dbReference type="PROSITE" id="PS50928"/>
    </source>
</evidence>
<dbReference type="GO" id="GO:0055085">
    <property type="term" value="P:transmembrane transport"/>
    <property type="evidence" value="ECO:0007669"/>
    <property type="project" value="InterPro"/>
</dbReference>
<evidence type="ECO:0000256" key="4">
    <source>
        <dbReference type="ARBA" id="ARBA00022475"/>
    </source>
</evidence>
<comment type="caution">
    <text evidence="10">The sequence shown here is derived from an EMBL/GenBank/DDBJ whole genome shotgun (WGS) entry which is preliminary data.</text>
</comment>
<dbReference type="InterPro" id="IPR051789">
    <property type="entry name" value="Bact_Polyamine_Transport"/>
</dbReference>
<dbReference type="RefSeq" id="WP_161105102.1">
    <property type="nucleotide sequence ID" value="NZ_JBHLYI010000003.1"/>
</dbReference>
<evidence type="ECO:0000256" key="5">
    <source>
        <dbReference type="ARBA" id="ARBA00022692"/>
    </source>
</evidence>
<evidence type="ECO:0000256" key="6">
    <source>
        <dbReference type="ARBA" id="ARBA00022989"/>
    </source>
</evidence>
<dbReference type="Pfam" id="PF00528">
    <property type="entry name" value="BPD_transp_1"/>
    <property type="match status" value="1"/>
</dbReference>
<evidence type="ECO:0000256" key="3">
    <source>
        <dbReference type="ARBA" id="ARBA00022448"/>
    </source>
</evidence>
<dbReference type="GO" id="GO:0005886">
    <property type="term" value="C:plasma membrane"/>
    <property type="evidence" value="ECO:0007669"/>
    <property type="project" value="UniProtKB-SubCell"/>
</dbReference>
<feature type="domain" description="ABC transmembrane type-1" evidence="9">
    <location>
        <begin position="67"/>
        <end position="254"/>
    </location>
</feature>
<dbReference type="EMBL" id="WUTW01000005">
    <property type="protein sequence ID" value="MXQ66923.1"/>
    <property type="molecule type" value="Genomic_DNA"/>
</dbReference>
<dbReference type="InterPro" id="IPR000515">
    <property type="entry name" value="MetI-like"/>
</dbReference>
<accession>A0A6I4WCR9</accession>
<evidence type="ECO:0000313" key="11">
    <source>
        <dbReference type="Proteomes" id="UP000431901"/>
    </source>
</evidence>
<feature type="transmembrane region" description="Helical" evidence="8">
    <location>
        <begin position="105"/>
        <end position="127"/>
    </location>
</feature>
<feature type="transmembrane region" description="Helical" evidence="8">
    <location>
        <begin position="71"/>
        <end position="93"/>
    </location>
</feature>
<dbReference type="PANTHER" id="PTHR43848">
    <property type="entry name" value="PUTRESCINE TRANSPORT SYSTEM PERMEASE PROTEIN POTI"/>
    <property type="match status" value="1"/>
</dbReference>
<dbReference type="OrthoDB" id="9810794at2"/>
<dbReference type="PANTHER" id="PTHR43848:SF2">
    <property type="entry name" value="PUTRESCINE TRANSPORT SYSTEM PERMEASE PROTEIN POTI"/>
    <property type="match status" value="1"/>
</dbReference>
<evidence type="ECO:0000313" key="10">
    <source>
        <dbReference type="EMBL" id="MXQ66923.1"/>
    </source>
</evidence>
<evidence type="ECO:0000256" key="2">
    <source>
        <dbReference type="ARBA" id="ARBA00007069"/>
    </source>
</evidence>
<dbReference type="SUPFAM" id="SSF161098">
    <property type="entry name" value="MetI-like"/>
    <property type="match status" value="1"/>
</dbReference>
<evidence type="ECO:0000256" key="1">
    <source>
        <dbReference type="ARBA" id="ARBA00004651"/>
    </source>
</evidence>
<feature type="transmembrane region" description="Helical" evidence="8">
    <location>
        <begin position="180"/>
        <end position="201"/>
    </location>
</feature>
<feature type="transmembrane region" description="Helical" evidence="8">
    <location>
        <begin position="238"/>
        <end position="256"/>
    </location>
</feature>
<evidence type="ECO:0000256" key="8">
    <source>
        <dbReference type="RuleBase" id="RU363032"/>
    </source>
</evidence>
<dbReference type="CDD" id="cd06261">
    <property type="entry name" value="TM_PBP2"/>
    <property type="match status" value="1"/>
</dbReference>
<keyword evidence="7 8" id="KW-0472">Membrane</keyword>
<dbReference type="PROSITE" id="PS50928">
    <property type="entry name" value="ABC_TM1"/>
    <property type="match status" value="1"/>
</dbReference>
<keyword evidence="3 8" id="KW-0813">Transport</keyword>
<dbReference type="Gene3D" id="1.10.3720.10">
    <property type="entry name" value="MetI-like"/>
    <property type="match status" value="1"/>
</dbReference>
<proteinExistence type="inferred from homology"/>
<feature type="transmembrane region" description="Helical" evidence="8">
    <location>
        <begin position="12"/>
        <end position="35"/>
    </location>
</feature>
<sequence>MKFPARRRFSPLRLYTLLLIAWLLLPIAVMIVFGFNDVHGKQNFRWEGFTLRWYTHLFAKPDLTTAALNSLTIAALSTAMATALGTPLGLALARHRFRGRGTATAVLFLVIACPDLVMGASLLSMFVTFDVPRGYPTILAAHTMVATAFVATTVRARAVSLDPSLEEAAEDLGATAWPRFRLITLPLITPGILAGALLAFVLSIDDFVIANFTSGTTLTFPLWIWASTRTGTPPQVNVLGTLIFAIATALAALAGIRGSRTQRKPASRAPRSADAVGR</sequence>
<keyword evidence="4" id="KW-1003">Cell membrane</keyword>
<protein>
    <submittedName>
        <fullName evidence="10">ABC transporter permease subunit</fullName>
    </submittedName>
</protein>
<evidence type="ECO:0000256" key="7">
    <source>
        <dbReference type="ARBA" id="ARBA00023136"/>
    </source>
</evidence>
<dbReference type="AlphaFoldDB" id="A0A6I4WCR9"/>
<name>A0A6I4WCR9_9ACTN</name>